<protein>
    <submittedName>
        <fullName evidence="1">Uncharacterized protein</fullName>
    </submittedName>
</protein>
<evidence type="ECO:0000313" key="1">
    <source>
        <dbReference type="EMBL" id="MBD7942531.1"/>
    </source>
</evidence>
<dbReference type="EMBL" id="JACSQO010000001">
    <property type="protein sequence ID" value="MBD7942531.1"/>
    <property type="molecule type" value="Genomic_DNA"/>
</dbReference>
<name>A0ABR8R445_9BACI</name>
<gene>
    <name evidence="1" type="ORF">H9650_00205</name>
</gene>
<organism evidence="1 2">
    <name type="scientific">Psychrobacillus faecigallinarum</name>
    <dbReference type="NCBI Taxonomy" id="2762235"/>
    <lineage>
        <taxon>Bacteria</taxon>
        <taxon>Bacillati</taxon>
        <taxon>Bacillota</taxon>
        <taxon>Bacilli</taxon>
        <taxon>Bacillales</taxon>
        <taxon>Bacillaceae</taxon>
        <taxon>Psychrobacillus</taxon>
    </lineage>
</organism>
<keyword evidence="2" id="KW-1185">Reference proteome</keyword>
<sequence>MENNFFIYVNFSEENGTQDYKYWFSFIKYFIKSADSIEFHLWNEEVETIKELSLKTDLKKICLDRLKMVSFVGDINHNLINYILKDSLNNHGEVKWFSILLKFKGNLFFESSHWGSEINIENPNENEIKMIKSVLPKNATFHHFNKNQSE</sequence>
<dbReference type="Proteomes" id="UP000640786">
    <property type="component" value="Unassembled WGS sequence"/>
</dbReference>
<evidence type="ECO:0000313" key="2">
    <source>
        <dbReference type="Proteomes" id="UP000640786"/>
    </source>
</evidence>
<reference evidence="1 2" key="1">
    <citation type="submission" date="2020-08" db="EMBL/GenBank/DDBJ databases">
        <title>A Genomic Blueprint of the Chicken Gut Microbiome.</title>
        <authorList>
            <person name="Gilroy R."/>
            <person name="Ravi A."/>
            <person name="Getino M."/>
            <person name="Pursley I."/>
            <person name="Horton D.L."/>
            <person name="Alikhan N.-F."/>
            <person name="Baker D."/>
            <person name="Gharbi K."/>
            <person name="Hall N."/>
            <person name="Watson M."/>
            <person name="Adriaenssens E.M."/>
            <person name="Foster-Nyarko E."/>
            <person name="Jarju S."/>
            <person name="Secka A."/>
            <person name="Antonio M."/>
            <person name="Oren A."/>
            <person name="Chaudhuri R."/>
            <person name="La Ragione R.M."/>
            <person name="Hildebrand F."/>
            <person name="Pallen M.J."/>
        </authorList>
    </citation>
    <scope>NUCLEOTIDE SEQUENCE [LARGE SCALE GENOMIC DNA]</scope>
    <source>
        <strain evidence="1 2">Sa2BUA9</strain>
    </source>
</reference>
<accession>A0ABR8R445</accession>
<comment type="caution">
    <text evidence="1">The sequence shown here is derived from an EMBL/GenBank/DDBJ whole genome shotgun (WGS) entry which is preliminary data.</text>
</comment>
<proteinExistence type="predicted"/>
<dbReference type="RefSeq" id="WP_191696312.1">
    <property type="nucleotide sequence ID" value="NZ_JACSQO010000001.1"/>
</dbReference>